<keyword evidence="4" id="KW-0326">Glycosidase</keyword>
<sequence>MKRDIKKIISQMKLEEKASLCSGLDFWNTKGIERLGIPSIMVTDGPHGLRKQAEGADHLGIYNSIPSTCFPSAVGLASTWNKELINQVGVALGEECQAENVGVLLGPGANIKRSPLCGRNFEYFSEDPYLSSQMAANHVIGVQSQGIGTSLKHFAANNQEHRRMSVDTIVDERTLREIYLASFEDVIKEAQPWTVMSAYNKINGEYASENNYLLNDILKDEWGFEGFVVSDWGAVNERVEGLANGLELEMPSSFGIGEKKIVDAVNGGELSVEKLDQAVERLLYIIFKAYDNQLENAVYSKDAHHQLAREVASESMVMLKNEDSILPLKKEGTVAIIGEFAKQPRYQGGGSSHINPTKLESILEEIEMVSGEKTNILFAQGYNLASDDVDENMTNEAKKIAESADTVVLFVGLPDRYESEGFDRKHLQMPENHVQLIEAIAEVQSNIVVVVSNGAPIEMPWISKVKGILEGYLGGQALGGAIADLLFGDANPSGKLAETFPKVLSDNPSYLNFPGEGDKVEYKEGVFVGYRYYDKKNIEPLFPFGFGLSYTNFEYSNLSVDKKEIKDTETVSVTVNVKNIGSTAGKEIVQLYIKDIESTMIRPEKELKGFEKVELQPGEEKTVNFTLNKRSFAYYNVELKDWHVETGEFEILVGKSSREIVLQDNVYIQSATIIRKPVHRNTLLGDIFADPILAPIAKGLMEKALKDSPFGSMTEGDSDASEMMDAMLNYMPLRALVNFSAGAFTEEMLSEIIGLLNDAQMNR</sequence>
<evidence type="ECO:0000256" key="4">
    <source>
        <dbReference type="RuleBase" id="RU361161"/>
    </source>
</evidence>
<dbReference type="InterPro" id="IPR017853">
    <property type="entry name" value="GH"/>
</dbReference>
<dbReference type="FunFam" id="2.60.40.10:FF:000495">
    <property type="entry name" value="Periplasmic beta-glucosidase"/>
    <property type="match status" value="1"/>
</dbReference>
<keyword evidence="3" id="KW-0119">Carbohydrate metabolism</keyword>
<dbReference type="EMBL" id="MACH01000093">
    <property type="protein sequence ID" value="OJE43530.1"/>
    <property type="molecule type" value="Genomic_DNA"/>
</dbReference>
<dbReference type="InterPro" id="IPR002772">
    <property type="entry name" value="Glyco_hydro_3_C"/>
</dbReference>
<protein>
    <submittedName>
        <fullName evidence="6">Glycosyl hydrolase</fullName>
    </submittedName>
</protein>
<comment type="caution">
    <text evidence="6">The sequence shown here is derived from an EMBL/GenBank/DDBJ whole genome shotgun (WGS) entry which is preliminary data.</text>
</comment>
<evidence type="ECO:0000313" key="7">
    <source>
        <dbReference type="Proteomes" id="UP000183185"/>
    </source>
</evidence>
<dbReference type="Pfam" id="PF01915">
    <property type="entry name" value="Glyco_hydro_3_C"/>
    <property type="match status" value="1"/>
</dbReference>
<dbReference type="Gene3D" id="3.20.20.300">
    <property type="entry name" value="Glycoside hydrolase, family 3, N-terminal domain"/>
    <property type="match status" value="1"/>
</dbReference>
<evidence type="ECO:0000259" key="5">
    <source>
        <dbReference type="SMART" id="SM01217"/>
    </source>
</evidence>
<dbReference type="Pfam" id="PF00933">
    <property type="entry name" value="Glyco_hydro_3"/>
    <property type="match status" value="1"/>
</dbReference>
<dbReference type="InterPro" id="IPR036962">
    <property type="entry name" value="Glyco_hydro_3_N_sf"/>
</dbReference>
<dbReference type="PANTHER" id="PTHR42715:SF10">
    <property type="entry name" value="BETA-GLUCOSIDASE"/>
    <property type="match status" value="1"/>
</dbReference>
<name>A0AA44KUJ1_9BACI</name>
<dbReference type="GO" id="GO:0005975">
    <property type="term" value="P:carbohydrate metabolic process"/>
    <property type="evidence" value="ECO:0007669"/>
    <property type="project" value="InterPro"/>
</dbReference>
<evidence type="ECO:0000256" key="3">
    <source>
        <dbReference type="ARBA" id="ARBA00023277"/>
    </source>
</evidence>
<dbReference type="SUPFAM" id="SSF52279">
    <property type="entry name" value="Beta-D-glucan exohydrolase, C-terminal domain"/>
    <property type="match status" value="1"/>
</dbReference>
<dbReference type="InterPro" id="IPR026891">
    <property type="entry name" value="Fn3-like"/>
</dbReference>
<dbReference type="PRINTS" id="PR00133">
    <property type="entry name" value="GLHYDRLASE3"/>
</dbReference>
<dbReference type="Gene3D" id="3.40.50.1700">
    <property type="entry name" value="Glycoside hydrolase family 3 C-terminal domain"/>
    <property type="match status" value="1"/>
</dbReference>
<dbReference type="Pfam" id="PF14310">
    <property type="entry name" value="Fn3-like"/>
    <property type="match status" value="1"/>
</dbReference>
<dbReference type="Proteomes" id="UP000183185">
    <property type="component" value="Unassembled WGS sequence"/>
</dbReference>
<organism evidence="6 7">
    <name type="scientific">Bacillus proteolyticus</name>
    <dbReference type="NCBI Taxonomy" id="2026192"/>
    <lineage>
        <taxon>Bacteria</taxon>
        <taxon>Bacillati</taxon>
        <taxon>Bacillota</taxon>
        <taxon>Bacilli</taxon>
        <taxon>Bacillales</taxon>
        <taxon>Bacillaceae</taxon>
        <taxon>Bacillus</taxon>
        <taxon>Bacillus cereus group</taxon>
    </lineage>
</organism>
<dbReference type="InterPro" id="IPR001764">
    <property type="entry name" value="Glyco_hydro_3_N"/>
</dbReference>
<dbReference type="RefSeq" id="WP_071746354.1">
    <property type="nucleotide sequence ID" value="NZ_MACH01000093.1"/>
</dbReference>
<dbReference type="AlphaFoldDB" id="A0AA44KUJ1"/>
<dbReference type="SMART" id="SM01217">
    <property type="entry name" value="Fn3_like"/>
    <property type="match status" value="1"/>
</dbReference>
<evidence type="ECO:0000256" key="1">
    <source>
        <dbReference type="ARBA" id="ARBA00005336"/>
    </source>
</evidence>
<dbReference type="Gene3D" id="2.60.40.10">
    <property type="entry name" value="Immunoglobulins"/>
    <property type="match status" value="1"/>
</dbReference>
<evidence type="ECO:0000313" key="6">
    <source>
        <dbReference type="EMBL" id="OJE43530.1"/>
    </source>
</evidence>
<evidence type="ECO:0000256" key="2">
    <source>
        <dbReference type="ARBA" id="ARBA00022801"/>
    </source>
</evidence>
<feature type="domain" description="Fibronectin type III-like" evidence="5">
    <location>
        <begin position="587"/>
        <end position="657"/>
    </location>
</feature>
<dbReference type="GO" id="GO:0008422">
    <property type="term" value="F:beta-glucosidase activity"/>
    <property type="evidence" value="ECO:0007669"/>
    <property type="project" value="UniProtKB-ARBA"/>
</dbReference>
<dbReference type="InterPro" id="IPR036881">
    <property type="entry name" value="Glyco_hydro_3_C_sf"/>
</dbReference>
<dbReference type="SUPFAM" id="SSF51445">
    <property type="entry name" value="(Trans)glycosidases"/>
    <property type="match status" value="1"/>
</dbReference>
<proteinExistence type="inferred from homology"/>
<dbReference type="InterPro" id="IPR050288">
    <property type="entry name" value="Cellulose_deg_GH3"/>
</dbReference>
<reference evidence="6 7" key="1">
    <citation type="submission" date="2016-06" db="EMBL/GenBank/DDBJ databases">
        <title>First insights into the genetic diversity and population structure of in the Bacillus cereus group bacteria from diverse marine environments.</title>
        <authorList>
            <person name="Liu Y."/>
            <person name="Lai Q."/>
            <person name="Shao Z."/>
        </authorList>
    </citation>
    <scope>NUCLEOTIDE SEQUENCE [LARGE SCALE GENOMIC DNA]</scope>
    <source>
        <strain evidence="6 7">TD42</strain>
    </source>
</reference>
<dbReference type="InterPro" id="IPR019800">
    <property type="entry name" value="Glyco_hydro_3_AS"/>
</dbReference>
<dbReference type="InterPro" id="IPR013783">
    <property type="entry name" value="Ig-like_fold"/>
</dbReference>
<gene>
    <name evidence="6" type="ORF">BAQ49_10505</name>
</gene>
<dbReference type="PROSITE" id="PS00775">
    <property type="entry name" value="GLYCOSYL_HYDROL_F3"/>
    <property type="match status" value="1"/>
</dbReference>
<accession>A0AA44KUJ1</accession>
<keyword evidence="2 4" id="KW-0378">Hydrolase</keyword>
<dbReference type="PANTHER" id="PTHR42715">
    <property type="entry name" value="BETA-GLUCOSIDASE"/>
    <property type="match status" value="1"/>
</dbReference>
<comment type="similarity">
    <text evidence="1 4">Belongs to the glycosyl hydrolase 3 family.</text>
</comment>